<dbReference type="EMBL" id="AMQN01008436">
    <property type="status" value="NOT_ANNOTATED_CDS"/>
    <property type="molecule type" value="Genomic_DNA"/>
</dbReference>
<organism evidence="3">
    <name type="scientific">Capitella teleta</name>
    <name type="common">Polychaete worm</name>
    <dbReference type="NCBI Taxonomy" id="283909"/>
    <lineage>
        <taxon>Eukaryota</taxon>
        <taxon>Metazoa</taxon>
        <taxon>Spiralia</taxon>
        <taxon>Lophotrochozoa</taxon>
        <taxon>Annelida</taxon>
        <taxon>Polychaeta</taxon>
        <taxon>Sedentaria</taxon>
        <taxon>Scolecida</taxon>
        <taxon>Capitellidae</taxon>
        <taxon>Capitella</taxon>
    </lineage>
</organism>
<feature type="compositionally biased region" description="Acidic residues" evidence="1">
    <location>
        <begin position="199"/>
        <end position="219"/>
    </location>
</feature>
<proteinExistence type="predicted"/>
<feature type="region of interest" description="Disordered" evidence="1">
    <location>
        <begin position="179"/>
        <end position="219"/>
    </location>
</feature>
<accession>R7UI85</accession>
<dbReference type="Pfam" id="PF01585">
    <property type="entry name" value="G-patch"/>
    <property type="match status" value="1"/>
</dbReference>
<dbReference type="OrthoDB" id="786951at2759"/>
<dbReference type="OMA" id="YLRESHF"/>
<feature type="region of interest" description="Disordered" evidence="1">
    <location>
        <begin position="87"/>
        <end position="119"/>
    </location>
</feature>
<feature type="domain" description="G-patch" evidence="2">
    <location>
        <begin position="70"/>
        <end position="116"/>
    </location>
</feature>
<dbReference type="STRING" id="283909.R7UI85"/>
<gene>
    <name evidence="3" type="ORF">CAPTEDRAFT_151996</name>
</gene>
<reference evidence="4" key="3">
    <citation type="submission" date="2015-06" db="UniProtKB">
        <authorList>
            <consortium name="EnsemblMetazoa"/>
        </authorList>
    </citation>
    <scope>IDENTIFICATION</scope>
</reference>
<dbReference type="EMBL" id="KB303112">
    <property type="protein sequence ID" value="ELU03493.1"/>
    <property type="molecule type" value="Genomic_DNA"/>
</dbReference>
<dbReference type="GO" id="GO:0000776">
    <property type="term" value="C:kinetochore"/>
    <property type="evidence" value="ECO:0007669"/>
    <property type="project" value="TreeGrafter"/>
</dbReference>
<dbReference type="InterPro" id="IPR039249">
    <property type="entry name" value="GPATCH11"/>
</dbReference>
<feature type="region of interest" description="Disordered" evidence="1">
    <location>
        <begin position="22"/>
        <end position="69"/>
    </location>
</feature>
<feature type="compositionally biased region" description="Basic and acidic residues" evidence="1">
    <location>
        <begin position="105"/>
        <end position="119"/>
    </location>
</feature>
<evidence type="ECO:0000313" key="5">
    <source>
        <dbReference type="Proteomes" id="UP000014760"/>
    </source>
</evidence>
<dbReference type="PANTHER" id="PTHR21032">
    <property type="entry name" value="G PATCH DOMAIN-CONTAINING PROTEIN 11"/>
    <property type="match status" value="1"/>
</dbReference>
<dbReference type="SMART" id="SM00443">
    <property type="entry name" value="G_patch"/>
    <property type="match status" value="1"/>
</dbReference>
<protein>
    <recommendedName>
        <fullName evidence="2">G-patch domain-containing protein</fullName>
    </recommendedName>
</protein>
<dbReference type="AlphaFoldDB" id="R7UI85"/>
<dbReference type="PROSITE" id="PS50174">
    <property type="entry name" value="G_PATCH"/>
    <property type="match status" value="1"/>
</dbReference>
<dbReference type="HOGENOM" id="CLU_046724_3_1_1"/>
<dbReference type="InterPro" id="IPR000467">
    <property type="entry name" value="G_patch_dom"/>
</dbReference>
<dbReference type="EnsemblMetazoa" id="CapteT151996">
    <property type="protein sequence ID" value="CapteP151996"/>
    <property type="gene ID" value="CapteG151996"/>
</dbReference>
<keyword evidence="5" id="KW-1185">Reference proteome</keyword>
<dbReference type="GO" id="GO:0003676">
    <property type="term" value="F:nucleic acid binding"/>
    <property type="evidence" value="ECO:0007669"/>
    <property type="project" value="InterPro"/>
</dbReference>
<dbReference type="FunCoup" id="R7UI85">
    <property type="interactions" value="271"/>
</dbReference>
<feature type="compositionally biased region" description="Basic and acidic residues" evidence="1">
    <location>
        <begin position="53"/>
        <end position="65"/>
    </location>
</feature>
<dbReference type="Proteomes" id="UP000014760">
    <property type="component" value="Unassembled WGS sequence"/>
</dbReference>
<dbReference type="PANTHER" id="PTHR21032:SF0">
    <property type="entry name" value="G PATCH DOMAIN-CONTAINING PROTEIN 11"/>
    <property type="match status" value="1"/>
</dbReference>
<evidence type="ECO:0000259" key="2">
    <source>
        <dbReference type="PROSITE" id="PS50174"/>
    </source>
</evidence>
<reference evidence="5" key="1">
    <citation type="submission" date="2012-12" db="EMBL/GenBank/DDBJ databases">
        <authorList>
            <person name="Hellsten U."/>
            <person name="Grimwood J."/>
            <person name="Chapman J.A."/>
            <person name="Shapiro H."/>
            <person name="Aerts A."/>
            <person name="Otillar R.P."/>
            <person name="Terry A.Y."/>
            <person name="Boore J.L."/>
            <person name="Simakov O."/>
            <person name="Marletaz F."/>
            <person name="Cho S.-J."/>
            <person name="Edsinger-Gonzales E."/>
            <person name="Havlak P."/>
            <person name="Kuo D.-H."/>
            <person name="Larsson T."/>
            <person name="Lv J."/>
            <person name="Arendt D."/>
            <person name="Savage R."/>
            <person name="Osoegawa K."/>
            <person name="de Jong P."/>
            <person name="Lindberg D.R."/>
            <person name="Seaver E.C."/>
            <person name="Weisblat D.A."/>
            <person name="Putnam N.H."/>
            <person name="Grigoriev I.V."/>
            <person name="Rokhsar D.S."/>
        </authorList>
    </citation>
    <scope>NUCLEOTIDE SEQUENCE</scope>
    <source>
        <strain evidence="5">I ESC-2004</strain>
    </source>
</reference>
<evidence type="ECO:0000313" key="4">
    <source>
        <dbReference type="EnsemblMetazoa" id="CapteP151996"/>
    </source>
</evidence>
<name>R7UI85_CAPTE</name>
<evidence type="ECO:0000313" key="3">
    <source>
        <dbReference type="EMBL" id="ELU03493.1"/>
    </source>
</evidence>
<evidence type="ECO:0000256" key="1">
    <source>
        <dbReference type="SAM" id="MobiDB-lite"/>
    </source>
</evidence>
<sequence length="219" mass="25671">MADKSSDEDDYMSDAFLVADTRPGLLSREASRKHQQSVKIKEKNAKYKTIPKKQLEQEKRTEGLEKPIGSENKGFALLQKMGYKPGMAIGKKGQGRSEPIPVQLKNDRGGLGRDEEKKRKAEEMNQMRAQMMHKRRRNEQFMRHDFRERFTVKKKEARIESDLWKSQKACFELDAEKGYSEPTDITFWPPQALKKETKEEEEEGEEEEEEEEEERNQVN</sequence>
<reference evidence="3 5" key="2">
    <citation type="journal article" date="2013" name="Nature">
        <title>Insights into bilaterian evolution from three spiralian genomes.</title>
        <authorList>
            <person name="Simakov O."/>
            <person name="Marletaz F."/>
            <person name="Cho S.J."/>
            <person name="Edsinger-Gonzales E."/>
            <person name="Havlak P."/>
            <person name="Hellsten U."/>
            <person name="Kuo D.H."/>
            <person name="Larsson T."/>
            <person name="Lv J."/>
            <person name="Arendt D."/>
            <person name="Savage R."/>
            <person name="Osoegawa K."/>
            <person name="de Jong P."/>
            <person name="Grimwood J."/>
            <person name="Chapman J.A."/>
            <person name="Shapiro H."/>
            <person name="Aerts A."/>
            <person name="Otillar R.P."/>
            <person name="Terry A.Y."/>
            <person name="Boore J.L."/>
            <person name="Grigoriev I.V."/>
            <person name="Lindberg D.R."/>
            <person name="Seaver E.C."/>
            <person name="Weisblat D.A."/>
            <person name="Putnam N.H."/>
            <person name="Rokhsar D.S."/>
        </authorList>
    </citation>
    <scope>NUCLEOTIDE SEQUENCE</scope>
    <source>
        <strain evidence="3 5">I ESC-2004</strain>
    </source>
</reference>